<feature type="compositionally biased region" description="Low complexity" evidence="6">
    <location>
        <begin position="89"/>
        <end position="103"/>
    </location>
</feature>
<gene>
    <name evidence="8" type="ORF">HAX54_021059</name>
</gene>
<proteinExistence type="inferred from homology"/>
<evidence type="ECO:0000256" key="3">
    <source>
        <dbReference type="ARBA" id="ARBA00022741"/>
    </source>
</evidence>
<sequence length="479" mass="53379">MASWFEKHPSQQQPKPKEETPPRNYKKNRVNKPKSFDESILIPQNSPTLFAANDGYYISSSSVSHSYTSTKEKKLHPLFPLPLPLDSPHFSTRSSSGSSSSSSQFNDDEEQGISPLFSPFRNKCNDWSRTSNESSKSTSRCTSPTTYPIVWGKISDSPNGKQEKCNHPRHPLPLPPNSSTNKTGQALESKWKKGKLLAKGTFGHVYAGFNSDNGQMCAIKEVRIIFNDTTSKERLKQLNQEITLLSQFSHPNIVQYYGSELRGDILSLYLEYIPGGSILKLLQEYGPFEEQIISSYTRKILSGLLFLHERNIAHRDIKGANILVNAKGEIKLANFGMAKHINSCSLMDSFKGSPYWMAPDVVKEAGGSSVAVDIWSLGCTVIEMATAKPPLWGQYVGAAELFKQADGKDITEIPRNLSDNAKSFLKLCLQRNPSRRSTVAAGISGLHPDDRLSKTDNDGELLQEDGKDLDWRNEDQELS</sequence>
<dbReference type="InterPro" id="IPR050538">
    <property type="entry name" value="MAP_kinase_kinase_kinase"/>
</dbReference>
<evidence type="ECO:0000256" key="4">
    <source>
        <dbReference type="ARBA" id="ARBA00022777"/>
    </source>
</evidence>
<comment type="caution">
    <text evidence="8">The sequence shown here is derived from an EMBL/GenBank/DDBJ whole genome shotgun (WGS) entry which is preliminary data.</text>
</comment>
<protein>
    <recommendedName>
        <fullName evidence="7">Protein kinase domain-containing protein</fullName>
    </recommendedName>
</protein>
<reference evidence="8 9" key="1">
    <citation type="journal article" date="2021" name="BMC Genomics">
        <title>Datura genome reveals duplications of psychoactive alkaloid biosynthetic genes and high mutation rate following tissue culture.</title>
        <authorList>
            <person name="Rajewski A."/>
            <person name="Carter-House D."/>
            <person name="Stajich J."/>
            <person name="Litt A."/>
        </authorList>
    </citation>
    <scope>NUCLEOTIDE SEQUENCE [LARGE SCALE GENOMIC DNA]</scope>
    <source>
        <strain evidence="8">AR-01</strain>
    </source>
</reference>
<dbReference type="Pfam" id="PF00069">
    <property type="entry name" value="Pkinase"/>
    <property type="match status" value="1"/>
</dbReference>
<feature type="domain" description="Protein kinase" evidence="7">
    <location>
        <begin position="191"/>
        <end position="450"/>
    </location>
</feature>
<keyword evidence="3" id="KW-0547">Nucleotide-binding</keyword>
<feature type="region of interest" description="Disordered" evidence="6">
    <location>
        <begin position="158"/>
        <end position="185"/>
    </location>
</feature>
<evidence type="ECO:0000259" key="7">
    <source>
        <dbReference type="PROSITE" id="PS50011"/>
    </source>
</evidence>
<feature type="region of interest" description="Disordered" evidence="6">
    <location>
        <begin position="89"/>
        <end position="119"/>
    </location>
</feature>
<dbReference type="InterPro" id="IPR008271">
    <property type="entry name" value="Ser/Thr_kinase_AS"/>
</dbReference>
<dbReference type="Gene3D" id="1.10.510.10">
    <property type="entry name" value="Transferase(Phosphotransferase) domain 1"/>
    <property type="match status" value="1"/>
</dbReference>
<dbReference type="SUPFAM" id="SSF56112">
    <property type="entry name" value="Protein kinase-like (PK-like)"/>
    <property type="match status" value="1"/>
</dbReference>
<accession>A0ABS8US12</accession>
<dbReference type="InterPro" id="IPR011009">
    <property type="entry name" value="Kinase-like_dom_sf"/>
</dbReference>
<organism evidence="8 9">
    <name type="scientific">Datura stramonium</name>
    <name type="common">Jimsonweed</name>
    <name type="synonym">Common thornapple</name>
    <dbReference type="NCBI Taxonomy" id="4076"/>
    <lineage>
        <taxon>Eukaryota</taxon>
        <taxon>Viridiplantae</taxon>
        <taxon>Streptophyta</taxon>
        <taxon>Embryophyta</taxon>
        <taxon>Tracheophyta</taxon>
        <taxon>Spermatophyta</taxon>
        <taxon>Magnoliopsida</taxon>
        <taxon>eudicotyledons</taxon>
        <taxon>Gunneridae</taxon>
        <taxon>Pentapetalae</taxon>
        <taxon>asterids</taxon>
        <taxon>lamiids</taxon>
        <taxon>Solanales</taxon>
        <taxon>Solanaceae</taxon>
        <taxon>Solanoideae</taxon>
        <taxon>Datureae</taxon>
        <taxon>Datura</taxon>
    </lineage>
</organism>
<comment type="similarity">
    <text evidence="1">Belongs to the protein kinase superfamily. STE Ser/Thr protein kinase family. MAP kinase kinase kinase subfamily.</text>
</comment>
<dbReference type="SMART" id="SM00220">
    <property type="entry name" value="S_TKc"/>
    <property type="match status" value="1"/>
</dbReference>
<dbReference type="PANTHER" id="PTHR48016:SF2">
    <property type="entry name" value="MITOGEN-ACTIVATED PROTEIN KINASE KINASE KINASE YODA-LIKE"/>
    <property type="match status" value="1"/>
</dbReference>
<dbReference type="PANTHER" id="PTHR48016">
    <property type="entry name" value="MAP KINASE KINASE KINASE SSK2-RELATED-RELATED"/>
    <property type="match status" value="1"/>
</dbReference>
<evidence type="ECO:0000256" key="1">
    <source>
        <dbReference type="ARBA" id="ARBA00006529"/>
    </source>
</evidence>
<keyword evidence="5" id="KW-0067">ATP-binding</keyword>
<keyword evidence="9" id="KW-1185">Reference proteome</keyword>
<evidence type="ECO:0000256" key="6">
    <source>
        <dbReference type="SAM" id="MobiDB-lite"/>
    </source>
</evidence>
<dbReference type="InterPro" id="IPR000719">
    <property type="entry name" value="Prot_kinase_dom"/>
</dbReference>
<dbReference type="EMBL" id="JACEIK010002528">
    <property type="protein sequence ID" value="MCD9637655.1"/>
    <property type="molecule type" value="Genomic_DNA"/>
</dbReference>
<evidence type="ECO:0000256" key="2">
    <source>
        <dbReference type="ARBA" id="ARBA00022679"/>
    </source>
</evidence>
<dbReference type="PROSITE" id="PS00108">
    <property type="entry name" value="PROTEIN_KINASE_ST"/>
    <property type="match status" value="1"/>
</dbReference>
<feature type="compositionally biased region" description="Basic and acidic residues" evidence="6">
    <location>
        <begin position="447"/>
        <end position="457"/>
    </location>
</feature>
<evidence type="ECO:0000313" key="8">
    <source>
        <dbReference type="EMBL" id="MCD9637655.1"/>
    </source>
</evidence>
<evidence type="ECO:0000313" key="9">
    <source>
        <dbReference type="Proteomes" id="UP000823775"/>
    </source>
</evidence>
<name>A0ABS8US12_DATST</name>
<feature type="compositionally biased region" description="Basic and acidic residues" evidence="6">
    <location>
        <begin position="1"/>
        <end position="21"/>
    </location>
</feature>
<feature type="region of interest" description="Disordered" evidence="6">
    <location>
        <begin position="440"/>
        <end position="479"/>
    </location>
</feature>
<dbReference type="Proteomes" id="UP000823775">
    <property type="component" value="Unassembled WGS sequence"/>
</dbReference>
<evidence type="ECO:0000256" key="5">
    <source>
        <dbReference type="ARBA" id="ARBA00022840"/>
    </source>
</evidence>
<keyword evidence="4" id="KW-0418">Kinase</keyword>
<feature type="compositionally biased region" description="Basic and acidic residues" evidence="6">
    <location>
        <begin position="464"/>
        <end position="479"/>
    </location>
</feature>
<feature type="region of interest" description="Disordered" evidence="6">
    <location>
        <begin position="1"/>
        <end position="44"/>
    </location>
</feature>
<dbReference type="PROSITE" id="PS50011">
    <property type="entry name" value="PROTEIN_KINASE_DOM"/>
    <property type="match status" value="1"/>
</dbReference>
<keyword evidence="2" id="KW-0808">Transferase</keyword>